<dbReference type="Gene3D" id="3.20.20.450">
    <property type="entry name" value="EAL domain"/>
    <property type="match status" value="1"/>
</dbReference>
<dbReference type="SMART" id="SM00052">
    <property type="entry name" value="EAL"/>
    <property type="match status" value="1"/>
</dbReference>
<dbReference type="SUPFAM" id="SSF55785">
    <property type="entry name" value="PYP-like sensor domain (PAS domain)"/>
    <property type="match status" value="1"/>
</dbReference>
<protein>
    <submittedName>
        <fullName evidence="4">Cyclic di-GMP phosphodiesterase</fullName>
    </submittedName>
</protein>
<dbReference type="PROSITE" id="PS50887">
    <property type="entry name" value="GGDEF"/>
    <property type="match status" value="1"/>
</dbReference>
<dbReference type="InterPro" id="IPR000160">
    <property type="entry name" value="GGDEF_dom"/>
</dbReference>
<dbReference type="Gene3D" id="3.30.450.20">
    <property type="entry name" value="PAS domain"/>
    <property type="match status" value="1"/>
</dbReference>
<dbReference type="AlphaFoldDB" id="A0A454JDW3"/>
<dbReference type="SMART" id="SM00091">
    <property type="entry name" value="PAS"/>
    <property type="match status" value="1"/>
</dbReference>
<dbReference type="InterPro" id="IPR043128">
    <property type="entry name" value="Rev_trsase/Diguanyl_cyclase"/>
</dbReference>
<dbReference type="PANTHER" id="PTHR44757:SF11">
    <property type="entry name" value="CYCLIC DI-GMP PHOSPHODIESTERASE PDER"/>
    <property type="match status" value="1"/>
</dbReference>
<feature type="domain" description="EAL" evidence="2">
    <location>
        <begin position="417"/>
        <end position="670"/>
    </location>
</feature>
<reference evidence="4 5" key="1">
    <citation type="submission" date="2018-10" db="EMBL/GenBank/DDBJ databases">
        <title>Draft genome sequence of Aquitalea MWU14-2217 isolated from a wild cranberry bog in Provincetown, Massachusetts.</title>
        <authorList>
            <person name="Ebadzadsahrai G."/>
            <person name="Soby S."/>
        </authorList>
    </citation>
    <scope>NUCLEOTIDE SEQUENCE [LARGE SCALE GENOMIC DNA]</scope>
    <source>
        <strain evidence="4 5">MWU14-2217</strain>
    </source>
</reference>
<dbReference type="PROSITE" id="PS50883">
    <property type="entry name" value="EAL"/>
    <property type="match status" value="1"/>
</dbReference>
<comment type="caution">
    <text evidence="4">The sequence shown here is derived from an EMBL/GenBank/DDBJ whole genome shotgun (WGS) entry which is preliminary data.</text>
</comment>
<dbReference type="SUPFAM" id="SSF141868">
    <property type="entry name" value="EAL domain-like"/>
    <property type="match status" value="1"/>
</dbReference>
<evidence type="ECO:0000259" key="1">
    <source>
        <dbReference type="PROSITE" id="PS50112"/>
    </source>
</evidence>
<dbReference type="SUPFAM" id="SSF55073">
    <property type="entry name" value="Nucleotide cyclase"/>
    <property type="match status" value="1"/>
</dbReference>
<dbReference type="FunFam" id="3.20.20.450:FF:000001">
    <property type="entry name" value="Cyclic di-GMP phosphodiesterase yahA"/>
    <property type="match status" value="1"/>
</dbReference>
<accession>A0A454JDW3</accession>
<organism evidence="4 5">
    <name type="scientific">Aquitalea palustris</name>
    <dbReference type="NCBI Taxonomy" id="2480983"/>
    <lineage>
        <taxon>Bacteria</taxon>
        <taxon>Pseudomonadati</taxon>
        <taxon>Pseudomonadota</taxon>
        <taxon>Betaproteobacteria</taxon>
        <taxon>Neisseriales</taxon>
        <taxon>Chromobacteriaceae</taxon>
        <taxon>Aquitalea</taxon>
    </lineage>
</organism>
<dbReference type="NCBIfam" id="TIGR00229">
    <property type="entry name" value="sensory_box"/>
    <property type="match status" value="1"/>
</dbReference>
<keyword evidence="5" id="KW-1185">Reference proteome</keyword>
<dbReference type="CDD" id="cd00130">
    <property type="entry name" value="PAS"/>
    <property type="match status" value="1"/>
</dbReference>
<dbReference type="Pfam" id="PF13426">
    <property type="entry name" value="PAS_9"/>
    <property type="match status" value="1"/>
</dbReference>
<evidence type="ECO:0000259" key="2">
    <source>
        <dbReference type="PROSITE" id="PS50883"/>
    </source>
</evidence>
<dbReference type="CDD" id="cd01948">
    <property type="entry name" value="EAL"/>
    <property type="match status" value="1"/>
</dbReference>
<dbReference type="Gene3D" id="3.30.70.270">
    <property type="match status" value="1"/>
</dbReference>
<dbReference type="InterPro" id="IPR035919">
    <property type="entry name" value="EAL_sf"/>
</dbReference>
<proteinExistence type="predicted"/>
<evidence type="ECO:0000259" key="3">
    <source>
        <dbReference type="PROSITE" id="PS50887"/>
    </source>
</evidence>
<feature type="domain" description="GGDEF" evidence="3">
    <location>
        <begin position="276"/>
        <end position="408"/>
    </location>
</feature>
<evidence type="ECO:0000313" key="5">
    <source>
        <dbReference type="Proteomes" id="UP000274139"/>
    </source>
</evidence>
<dbReference type="InterPro" id="IPR052155">
    <property type="entry name" value="Biofilm_reg_signaling"/>
</dbReference>
<sequence>MQFKPPPSAERNNVIDLTPSSWLTQRFGTDSPRWRLPPDSNALYLSDAEDRMIVAIALSNAQAEDVRKLEGSTATVAIETQLEGMPLGLILIGRRTDHDEWRGVATWCNDTAAVRREMERGLNFSEQVISEVSSLIVIVDDQGNIKRFNRECERLSGKTEAEVMGKNALELFFSAEESEKIRANLTTFFRSMHSWETERHILTKDGPRLIWWRNRLVRNATVDQWFLVCSGTDITEQRRAQARLEEQASTDSTTGLPNRHAIQNIINLAVATRPIKPFDLLFLDLDNFKNINDHYGHAIGDLLIARVGQALREQIGPGDVLARFGGDEFLLLLYDATPEKTASVCRKIRQLMETPFTLQHIQVYSGCSIGVASFPADGESLSELVRNADTAMYAAKAANKGGVMHFSREMNNHLQESMWLDGGLRQALQENQFSLHYQPQVCLRSMRAVSVEALIRWQSSERGMVPPLSFIRYAEDSGLIKQIGRWVIREAMAQARRWSTLPQPLRISVNLSARQLGDPELLSDFMDAMQQHGFTRSPLDIELTESCIASDEGRTIEIMSALRALGVNIHLDDFGTGYSSLSQLTRLPLQVIKMDQSFIRAIPADARSMALLRSMVAVAQQLDFQIVAEGVETDSQLDFIREIGVDLAQGYHFARPMPADQLEQWLRSMASPEAGSALARSATSHT</sequence>
<dbReference type="InterPro" id="IPR029787">
    <property type="entry name" value="Nucleotide_cyclase"/>
</dbReference>
<dbReference type="Pfam" id="PF00563">
    <property type="entry name" value="EAL"/>
    <property type="match status" value="1"/>
</dbReference>
<dbReference type="Proteomes" id="UP000274139">
    <property type="component" value="Unassembled WGS sequence"/>
</dbReference>
<dbReference type="InterPro" id="IPR001633">
    <property type="entry name" value="EAL_dom"/>
</dbReference>
<dbReference type="NCBIfam" id="TIGR00254">
    <property type="entry name" value="GGDEF"/>
    <property type="match status" value="1"/>
</dbReference>
<dbReference type="CDD" id="cd01949">
    <property type="entry name" value="GGDEF"/>
    <property type="match status" value="1"/>
</dbReference>
<dbReference type="SMART" id="SM00267">
    <property type="entry name" value="GGDEF"/>
    <property type="match status" value="1"/>
</dbReference>
<dbReference type="NCBIfam" id="NF007474">
    <property type="entry name" value="PRK10060.1"/>
    <property type="match status" value="1"/>
</dbReference>
<name>A0A454JDW3_9NEIS</name>
<gene>
    <name evidence="4" type="ORF">EAY64_18280</name>
</gene>
<dbReference type="Pfam" id="PF00990">
    <property type="entry name" value="GGDEF"/>
    <property type="match status" value="1"/>
</dbReference>
<evidence type="ECO:0000313" key="4">
    <source>
        <dbReference type="EMBL" id="RMC92233.1"/>
    </source>
</evidence>
<dbReference type="InterPro" id="IPR000014">
    <property type="entry name" value="PAS"/>
</dbReference>
<dbReference type="InterPro" id="IPR035965">
    <property type="entry name" value="PAS-like_dom_sf"/>
</dbReference>
<dbReference type="EMBL" id="RFAR01000097">
    <property type="protein sequence ID" value="RMC92233.1"/>
    <property type="molecule type" value="Genomic_DNA"/>
</dbReference>
<dbReference type="PANTHER" id="PTHR44757">
    <property type="entry name" value="DIGUANYLATE CYCLASE DGCP"/>
    <property type="match status" value="1"/>
</dbReference>
<feature type="domain" description="PAS" evidence="1">
    <location>
        <begin position="126"/>
        <end position="192"/>
    </location>
</feature>
<dbReference type="PROSITE" id="PS50112">
    <property type="entry name" value="PAS"/>
    <property type="match status" value="1"/>
</dbReference>